<protein>
    <submittedName>
        <fullName evidence="2">Uncharacterized protein</fullName>
    </submittedName>
</protein>
<dbReference type="Pfam" id="PF05994">
    <property type="entry name" value="FragX_IP"/>
    <property type="match status" value="1"/>
</dbReference>
<gene>
    <name evidence="1" type="ORF">OVA965_LOCUS45473</name>
    <name evidence="2" type="ORF">TMI583_LOCUS48993</name>
</gene>
<proteinExistence type="predicted"/>
<evidence type="ECO:0000313" key="1">
    <source>
        <dbReference type="EMBL" id="CAF1665197.1"/>
    </source>
</evidence>
<organism evidence="2 3">
    <name type="scientific">Didymodactylos carnosus</name>
    <dbReference type="NCBI Taxonomy" id="1234261"/>
    <lineage>
        <taxon>Eukaryota</taxon>
        <taxon>Metazoa</taxon>
        <taxon>Spiralia</taxon>
        <taxon>Gnathifera</taxon>
        <taxon>Rotifera</taxon>
        <taxon>Eurotatoria</taxon>
        <taxon>Bdelloidea</taxon>
        <taxon>Philodinida</taxon>
        <taxon>Philodinidae</taxon>
        <taxon>Didymodactylos</taxon>
    </lineage>
</organism>
<dbReference type="PANTHER" id="PTHR12195">
    <property type="entry name" value="CYTOPLASMIC FMR1-INTERACTING PROTEIN-RELATED"/>
    <property type="match status" value="1"/>
</dbReference>
<evidence type="ECO:0000313" key="2">
    <source>
        <dbReference type="EMBL" id="CAF4529346.1"/>
    </source>
</evidence>
<feature type="non-terminal residue" evidence="2">
    <location>
        <position position="1"/>
    </location>
</feature>
<dbReference type="AlphaFoldDB" id="A0A8S2Y217"/>
<accession>A0A8S2Y217</accession>
<sequence>MLKLDKTIRDFVEKLRQCLPKQCKLPRSDYGSPAILQYYLHQLQDILKFQDLQDVFYCFRKLDNAIFFFLMREQCM</sequence>
<comment type="caution">
    <text evidence="2">The sequence shown here is derived from an EMBL/GenBank/DDBJ whole genome shotgun (WGS) entry which is preliminary data.</text>
</comment>
<dbReference type="InterPro" id="IPR008081">
    <property type="entry name" value="Cytoplasmic_FMR1-int"/>
</dbReference>
<dbReference type="GO" id="GO:0030833">
    <property type="term" value="P:regulation of actin filament polymerization"/>
    <property type="evidence" value="ECO:0007669"/>
    <property type="project" value="InterPro"/>
</dbReference>
<dbReference type="Proteomes" id="UP000677228">
    <property type="component" value="Unassembled WGS sequence"/>
</dbReference>
<name>A0A8S2Y217_9BILA</name>
<evidence type="ECO:0000313" key="3">
    <source>
        <dbReference type="Proteomes" id="UP000682733"/>
    </source>
</evidence>
<dbReference type="Proteomes" id="UP000682733">
    <property type="component" value="Unassembled WGS sequence"/>
</dbReference>
<dbReference type="GO" id="GO:0031267">
    <property type="term" value="F:small GTPase binding"/>
    <property type="evidence" value="ECO:0007669"/>
    <property type="project" value="InterPro"/>
</dbReference>
<dbReference type="EMBL" id="CAJOBA010103656">
    <property type="protein sequence ID" value="CAF4529346.1"/>
    <property type="molecule type" value="Genomic_DNA"/>
</dbReference>
<dbReference type="EMBL" id="CAJNOK010071930">
    <property type="protein sequence ID" value="CAF1665197.1"/>
    <property type="molecule type" value="Genomic_DNA"/>
</dbReference>
<reference evidence="2" key="1">
    <citation type="submission" date="2021-02" db="EMBL/GenBank/DDBJ databases">
        <authorList>
            <person name="Nowell W R."/>
        </authorList>
    </citation>
    <scope>NUCLEOTIDE SEQUENCE</scope>
</reference>